<dbReference type="RefSeq" id="WP_162656375.1">
    <property type="nucleotide sequence ID" value="NZ_LR593887.1"/>
</dbReference>
<dbReference type="GO" id="GO:0008840">
    <property type="term" value="F:4-hydroxy-tetrahydrodipicolinate synthase activity"/>
    <property type="evidence" value="ECO:0007669"/>
    <property type="project" value="TreeGrafter"/>
</dbReference>
<gene>
    <name evidence="5" type="ORF">GMBLW1_28260</name>
</gene>
<reference evidence="5" key="1">
    <citation type="submission" date="2019-04" db="EMBL/GenBank/DDBJ databases">
        <authorList>
            <consortium name="Science for Life Laboratories"/>
        </authorList>
    </citation>
    <scope>NUCLEOTIDE SEQUENCE</scope>
    <source>
        <strain evidence="5">MBLW1</strain>
    </source>
</reference>
<evidence type="ECO:0000256" key="3">
    <source>
        <dbReference type="PIRSR" id="PIRSR001365-1"/>
    </source>
</evidence>
<evidence type="ECO:0000256" key="1">
    <source>
        <dbReference type="ARBA" id="ARBA00023239"/>
    </source>
</evidence>
<keyword evidence="6" id="KW-1185">Reference proteome</keyword>
<evidence type="ECO:0000256" key="2">
    <source>
        <dbReference type="PIRNR" id="PIRNR001365"/>
    </source>
</evidence>
<organism evidence="5">
    <name type="scientific">Tuwongella immobilis</name>
    <dbReference type="NCBI Taxonomy" id="692036"/>
    <lineage>
        <taxon>Bacteria</taxon>
        <taxon>Pseudomonadati</taxon>
        <taxon>Planctomycetota</taxon>
        <taxon>Planctomycetia</taxon>
        <taxon>Gemmatales</taxon>
        <taxon>Gemmataceae</taxon>
        <taxon>Tuwongella</taxon>
    </lineage>
</organism>
<proteinExistence type="inferred from homology"/>
<evidence type="ECO:0000313" key="5">
    <source>
        <dbReference type="EMBL" id="VIP01134.1"/>
    </source>
</evidence>
<dbReference type="InterPro" id="IPR002220">
    <property type="entry name" value="DapA-like"/>
</dbReference>
<dbReference type="PIRSF" id="PIRSF001365">
    <property type="entry name" value="DHDPS"/>
    <property type="match status" value="1"/>
</dbReference>
<feature type="binding site" evidence="4">
    <location>
        <position position="54"/>
    </location>
    <ligand>
        <name>pyruvate</name>
        <dbReference type="ChEBI" id="CHEBI:15361"/>
    </ligand>
</feature>
<dbReference type="Proteomes" id="UP000464378">
    <property type="component" value="Chromosome"/>
</dbReference>
<protein>
    <recommendedName>
        <fullName evidence="7">5-dehydro-4-deoxyglucarate dehydratase</fullName>
    </recommendedName>
</protein>
<dbReference type="KEGG" id="tim:GMBLW1_28260"/>
<dbReference type="EMBL" id="LR593887">
    <property type="protein sequence ID" value="VTR97693.1"/>
    <property type="molecule type" value="Genomic_DNA"/>
</dbReference>
<evidence type="ECO:0008006" key="7">
    <source>
        <dbReference type="Google" id="ProtNLM"/>
    </source>
</evidence>
<dbReference type="SMART" id="SM01130">
    <property type="entry name" value="DHDPS"/>
    <property type="match status" value="1"/>
</dbReference>
<dbReference type="AlphaFoldDB" id="A0A6C2YIE0"/>
<feature type="active site" description="Schiff-base intermediate with substrate" evidence="3">
    <location>
        <position position="164"/>
    </location>
</feature>
<dbReference type="Pfam" id="PF00701">
    <property type="entry name" value="DHDPS"/>
    <property type="match status" value="1"/>
</dbReference>
<accession>A0A6C2YIE0</accession>
<dbReference type="SUPFAM" id="SSF51569">
    <property type="entry name" value="Aldolase"/>
    <property type="match status" value="1"/>
</dbReference>
<dbReference type="PANTHER" id="PTHR12128">
    <property type="entry name" value="DIHYDRODIPICOLINATE SYNTHASE"/>
    <property type="match status" value="1"/>
</dbReference>
<sequence length="303" mass="32464">MSRNWDFSRLDTVQLVPPTPFTPDGRGIRPEVLLELVQRRAAEGIRVFLPAAGTGEFHSLSALEVLACVSMTRMGAPNAVVLAPVGGALGHACEIASQAAGHGADALLLMPPVHPYLCDAGFRDYFQAIAAMTDLPIVAYKRGPVPSEALLLDLGRIGRLVGVKYAVNEMDAFRRFVTKATGLLGIYCGTAERFAPFMMLAGATGYTTGAGNLVPRITLAMHAALVAGDSGEALRLLDILRPIEDYRARDGESYNISLIKYAVNHLGFDMGPVRPPQRQLTSNEQAEIAALLQPILAVEQAMP</sequence>
<evidence type="ECO:0000256" key="4">
    <source>
        <dbReference type="PIRSR" id="PIRSR001365-2"/>
    </source>
</evidence>
<dbReference type="PANTHER" id="PTHR12128:SF19">
    <property type="entry name" value="5-DEHYDRO-4-DEOXYGLUCARATE DEHYDRATASE 2-RELATED"/>
    <property type="match status" value="1"/>
</dbReference>
<feature type="active site" description="Proton donor/acceptor" evidence="3">
    <location>
        <position position="140"/>
    </location>
</feature>
<dbReference type="EMBL" id="LR586016">
    <property type="protein sequence ID" value="VIP01134.1"/>
    <property type="molecule type" value="Genomic_DNA"/>
</dbReference>
<name>A0A6C2YIE0_9BACT</name>
<dbReference type="InParanoid" id="A0A6C2YIE0"/>
<evidence type="ECO:0000313" key="6">
    <source>
        <dbReference type="Proteomes" id="UP000464378"/>
    </source>
</evidence>
<keyword evidence="1 2" id="KW-0456">Lyase</keyword>
<dbReference type="CDD" id="cd00408">
    <property type="entry name" value="DHDPS-like"/>
    <property type="match status" value="1"/>
</dbReference>
<dbReference type="Gene3D" id="3.20.20.70">
    <property type="entry name" value="Aldolase class I"/>
    <property type="match status" value="1"/>
</dbReference>
<dbReference type="InterPro" id="IPR013785">
    <property type="entry name" value="Aldolase_TIM"/>
</dbReference>
<comment type="similarity">
    <text evidence="2">Belongs to the DapA family.</text>
</comment>